<feature type="compositionally biased region" description="Low complexity" evidence="7">
    <location>
        <begin position="187"/>
        <end position="196"/>
    </location>
</feature>
<accession>U4LDN3</accession>
<dbReference type="PRINTS" id="PR00616">
    <property type="entry name" value="CCAATSUBUNTB"/>
</dbReference>
<evidence type="ECO:0000256" key="3">
    <source>
        <dbReference type="ARBA" id="ARBA00023125"/>
    </source>
</evidence>
<evidence type="ECO:0000256" key="1">
    <source>
        <dbReference type="ARBA" id="ARBA00004123"/>
    </source>
</evidence>
<name>U4LDN3_PYROM</name>
<keyword evidence="4 6" id="KW-0804">Transcription</keyword>
<evidence type="ECO:0000256" key="6">
    <source>
        <dbReference type="RuleBase" id="RU367155"/>
    </source>
</evidence>
<evidence type="ECO:0000256" key="2">
    <source>
        <dbReference type="ARBA" id="ARBA00023015"/>
    </source>
</evidence>
<keyword evidence="9" id="KW-1185">Reference proteome</keyword>
<dbReference type="Gene3D" id="6.10.250.2430">
    <property type="match status" value="1"/>
</dbReference>
<feature type="compositionally biased region" description="Basic and acidic residues" evidence="7">
    <location>
        <begin position="286"/>
        <end position="308"/>
    </location>
</feature>
<keyword evidence="5 6" id="KW-0539">Nucleus</keyword>
<evidence type="ECO:0000313" key="8">
    <source>
        <dbReference type="EMBL" id="CCX29637.1"/>
    </source>
</evidence>
<keyword evidence="2 6" id="KW-0805">Transcription regulation</keyword>
<feature type="compositionally biased region" description="Acidic residues" evidence="7">
    <location>
        <begin position="367"/>
        <end position="376"/>
    </location>
</feature>
<dbReference type="OMA" id="PRSHIPN"/>
<evidence type="ECO:0000256" key="5">
    <source>
        <dbReference type="ARBA" id="ARBA00023242"/>
    </source>
</evidence>
<evidence type="ECO:0000256" key="7">
    <source>
        <dbReference type="SAM" id="MobiDB-lite"/>
    </source>
</evidence>
<comment type="subunit">
    <text evidence="6">Heterotrimer.</text>
</comment>
<gene>
    <name evidence="8" type="ORF">PCON_06298</name>
</gene>
<evidence type="ECO:0000256" key="4">
    <source>
        <dbReference type="ARBA" id="ARBA00023163"/>
    </source>
</evidence>
<proteinExistence type="inferred from homology"/>
<dbReference type="OrthoDB" id="1097733at2759"/>
<evidence type="ECO:0000313" key="9">
    <source>
        <dbReference type="Proteomes" id="UP000018144"/>
    </source>
</evidence>
<dbReference type="EMBL" id="HF935309">
    <property type="protein sequence ID" value="CCX29637.1"/>
    <property type="molecule type" value="Genomic_DNA"/>
</dbReference>
<comment type="function">
    <text evidence="6">Component of the sequence-specific heterotrimeric transcription factor (NF-Y) which specifically recognizes a 5'-CCAAT-3' box motif found in the promoters of its target genes.</text>
</comment>
<dbReference type="eggNOG" id="KOG1561">
    <property type="taxonomic scope" value="Eukaryota"/>
</dbReference>
<dbReference type="GO" id="GO:0005634">
    <property type="term" value="C:nucleus"/>
    <property type="evidence" value="ECO:0007669"/>
    <property type="project" value="UniProtKB-SubCell"/>
</dbReference>
<feature type="compositionally biased region" description="Polar residues" evidence="7">
    <location>
        <begin position="114"/>
        <end position="151"/>
    </location>
</feature>
<sequence>MEAYGPRFQAPTHHLHGPGATFNTQHNPAAVPGGNGGSPHIPGANMHSAAGQHSASLHGANHGGFYNYVATGSNGNSFYGYGDGGLSMSVPGGQKSSPRINPGNVKVKQERPQQRSPQMATSGVPMSSQSVGMQPQQSAVQNQVMPGTPQMNAARRLSHPHGPTGSPGIHNTPQSAGRASIPPQPTTPQQASAQLGPPQPPQQHTPVQAHQASPEIVAAEETPLYVNAKQFHRILKRRVARQKLEEALRLTSKQRKPYLHESRHNHAMRRPRGPGGRFLTADEVAAMERDKKEAENGEDGKAQQDKNQTRTPNKQQPRMGAPPLNTPSTGGSMKRKAGAAGLPNSSPLKKTKPTVPGNGRMVRQQTDSDEDGFPAE</sequence>
<keyword evidence="3 6" id="KW-0238">DNA-binding</keyword>
<reference evidence="8 9" key="1">
    <citation type="journal article" date="2013" name="PLoS Genet.">
        <title>The genome and development-dependent transcriptomes of Pyronema confluens: a window into fungal evolution.</title>
        <authorList>
            <person name="Traeger S."/>
            <person name="Altegoer F."/>
            <person name="Freitag M."/>
            <person name="Gabaldon T."/>
            <person name="Kempken F."/>
            <person name="Kumar A."/>
            <person name="Marcet-Houben M."/>
            <person name="Poggeler S."/>
            <person name="Stajich J.E."/>
            <person name="Nowrousian M."/>
        </authorList>
    </citation>
    <scope>NUCLEOTIDE SEQUENCE [LARGE SCALE GENOMIC DNA]</scope>
    <source>
        <strain evidence="9">CBS 100304</strain>
        <tissue evidence="8">Vegetative mycelium</tissue>
    </source>
</reference>
<dbReference type="GO" id="GO:0003677">
    <property type="term" value="F:DNA binding"/>
    <property type="evidence" value="ECO:0007669"/>
    <property type="project" value="UniProtKB-KW"/>
</dbReference>
<dbReference type="PANTHER" id="PTHR12632">
    <property type="entry name" value="TRANSCRIPTION FACTOR NF-Y ALPHA-RELATED"/>
    <property type="match status" value="1"/>
</dbReference>
<dbReference type="STRING" id="1076935.U4LDN3"/>
<organism evidence="8 9">
    <name type="scientific">Pyronema omphalodes (strain CBS 100304)</name>
    <name type="common">Pyronema confluens</name>
    <dbReference type="NCBI Taxonomy" id="1076935"/>
    <lineage>
        <taxon>Eukaryota</taxon>
        <taxon>Fungi</taxon>
        <taxon>Dikarya</taxon>
        <taxon>Ascomycota</taxon>
        <taxon>Pezizomycotina</taxon>
        <taxon>Pezizomycetes</taxon>
        <taxon>Pezizales</taxon>
        <taxon>Pyronemataceae</taxon>
        <taxon>Pyronema</taxon>
    </lineage>
</organism>
<dbReference type="Proteomes" id="UP000018144">
    <property type="component" value="Unassembled WGS sequence"/>
</dbReference>
<dbReference type="AlphaFoldDB" id="U4LDN3"/>
<comment type="similarity">
    <text evidence="6">Belongs to the NFYA/HAP2 subunit family.</text>
</comment>
<dbReference type="InterPro" id="IPR001289">
    <property type="entry name" value="NFYA"/>
</dbReference>
<protein>
    <recommendedName>
        <fullName evidence="6">Transcriptional activator HAP2</fullName>
    </recommendedName>
</protein>
<dbReference type="PROSITE" id="PS51152">
    <property type="entry name" value="NFYA_HAP2_2"/>
    <property type="match status" value="1"/>
</dbReference>
<feature type="region of interest" description="Disordered" evidence="7">
    <location>
        <begin position="247"/>
        <end position="376"/>
    </location>
</feature>
<dbReference type="SMART" id="SM00521">
    <property type="entry name" value="CBF"/>
    <property type="match status" value="1"/>
</dbReference>
<comment type="subcellular location">
    <subcellularLocation>
        <location evidence="1 6">Nucleus</location>
    </subcellularLocation>
</comment>
<feature type="region of interest" description="Disordered" evidence="7">
    <location>
        <begin position="89"/>
        <end position="216"/>
    </location>
</feature>
<dbReference type="GO" id="GO:0003700">
    <property type="term" value="F:DNA-binding transcription factor activity"/>
    <property type="evidence" value="ECO:0007669"/>
    <property type="project" value="UniProtKB-UniRule"/>
</dbReference>
<feature type="region of interest" description="Disordered" evidence="7">
    <location>
        <begin position="1"/>
        <end position="55"/>
    </location>
</feature>
<dbReference type="Pfam" id="PF02045">
    <property type="entry name" value="CBFB_NFYA"/>
    <property type="match status" value="1"/>
</dbReference>